<dbReference type="RefSeq" id="WP_104481183.1">
    <property type="nucleotide sequence ID" value="NZ_CP154825.1"/>
</dbReference>
<evidence type="ECO:0000256" key="5">
    <source>
        <dbReference type="PROSITE-ProRule" id="PRU01091"/>
    </source>
</evidence>
<dbReference type="SMART" id="SM01043">
    <property type="entry name" value="BTAD"/>
    <property type="match status" value="1"/>
</dbReference>
<dbReference type="PROSITE" id="PS51755">
    <property type="entry name" value="OMPR_PHOB"/>
    <property type="match status" value="1"/>
</dbReference>
<dbReference type="Proteomes" id="UP000239203">
    <property type="component" value="Unassembled WGS sequence"/>
</dbReference>
<evidence type="ECO:0000256" key="4">
    <source>
        <dbReference type="ARBA" id="ARBA00023163"/>
    </source>
</evidence>
<dbReference type="SUPFAM" id="SSF46894">
    <property type="entry name" value="C-terminal effector domain of the bipartite response regulators"/>
    <property type="match status" value="1"/>
</dbReference>
<dbReference type="Pfam" id="PF13424">
    <property type="entry name" value="TPR_12"/>
    <property type="match status" value="1"/>
</dbReference>
<dbReference type="PANTHER" id="PTHR35807:SF1">
    <property type="entry name" value="TRANSCRIPTIONAL REGULATOR REDD"/>
    <property type="match status" value="1"/>
</dbReference>
<dbReference type="GO" id="GO:0003677">
    <property type="term" value="F:DNA binding"/>
    <property type="evidence" value="ECO:0007669"/>
    <property type="project" value="UniProtKB-UniRule"/>
</dbReference>
<evidence type="ECO:0000313" key="8">
    <source>
        <dbReference type="Proteomes" id="UP000239203"/>
    </source>
</evidence>
<dbReference type="EMBL" id="PTIX01000014">
    <property type="protein sequence ID" value="PPK65419.1"/>
    <property type="molecule type" value="Genomic_DNA"/>
</dbReference>
<keyword evidence="4" id="KW-0804">Transcription</keyword>
<evidence type="ECO:0000256" key="3">
    <source>
        <dbReference type="ARBA" id="ARBA00023125"/>
    </source>
</evidence>
<evidence type="ECO:0000313" key="7">
    <source>
        <dbReference type="EMBL" id="PPK65419.1"/>
    </source>
</evidence>
<name>A0A2S6GJM5_9PSEU</name>
<comment type="similarity">
    <text evidence="1">Belongs to the AfsR/DnrI/RedD regulatory family.</text>
</comment>
<gene>
    <name evidence="7" type="ORF">CLV40_11471</name>
</gene>
<evidence type="ECO:0000259" key="6">
    <source>
        <dbReference type="PROSITE" id="PS51755"/>
    </source>
</evidence>
<dbReference type="CDD" id="cd15831">
    <property type="entry name" value="BTAD"/>
    <property type="match status" value="1"/>
</dbReference>
<dbReference type="InterPro" id="IPR036388">
    <property type="entry name" value="WH-like_DNA-bd_sf"/>
</dbReference>
<dbReference type="InterPro" id="IPR027417">
    <property type="entry name" value="P-loop_NTPase"/>
</dbReference>
<dbReference type="Pfam" id="PF03704">
    <property type="entry name" value="BTAD"/>
    <property type="match status" value="1"/>
</dbReference>
<keyword evidence="3 5" id="KW-0238">DNA-binding</keyword>
<accession>A0A2S6GJM5</accession>
<dbReference type="InterPro" id="IPR019734">
    <property type="entry name" value="TPR_rpt"/>
</dbReference>
<protein>
    <submittedName>
        <fullName evidence="7">DNA-binding SARP family transcriptional activator</fullName>
    </submittedName>
</protein>
<keyword evidence="8" id="KW-1185">Reference proteome</keyword>
<dbReference type="PRINTS" id="PR00364">
    <property type="entry name" value="DISEASERSIST"/>
</dbReference>
<dbReference type="SUPFAM" id="SSF52540">
    <property type="entry name" value="P-loop containing nucleoside triphosphate hydrolases"/>
    <property type="match status" value="1"/>
</dbReference>
<dbReference type="GO" id="GO:0000160">
    <property type="term" value="P:phosphorelay signal transduction system"/>
    <property type="evidence" value="ECO:0007669"/>
    <property type="project" value="InterPro"/>
</dbReference>
<sequence length="917" mass="98948">MGDHNEVEFRVLGDLEARIGGETANLGHSRQRSVLAALLVEPNLPVPVDRLVDRVWADHPPRQARDTLYGYLYRLRRALSSADVEIARRSSGYVLSVDKSAVDLFRFRELVATARSAPDEEALRLLEEALGLWRGEPFSGLDLPWVDEQRLALERERLGVELDRNDLGLRLGDHHALLPAITALARAHPLDERAAAQCVLALYRCGRQAEALAHYQHVRHRLADDLGADPGAELRDAHRRVLAGDPVPCRPERAATVPRQLPGPPAPFVGRAAATTRLDELLSAPREPGGTVLVAAIGGIGGIGKTWLALHWAHHNLDRFPDGQLYADLRGFDPTSDPVSPSSALRGFLDALGVAPDAVPADVDARSGLYRSLVAGRRMLVVLDNARDTAQVLPLLPGSAECAVLVTSRHQLTGLTAAHGAHLLHLDVLTADEARELLVRRLGEDRLAEEGAAAGELLDHCGGLPLALTIATVQVASTPDYPLSELVEELRDSPTRLDALDGGELHASLRGVFAASYGALSAAAAEAFRLLGPAPGPDISLPAAANLLRVTSARSVLRELRRAHLVQEHRPGRYRMHDLIRLYAAERAGTDQVEKSRRLVDFYTHTAHLGDQLLNPYRPPMTPGDLPAGCAPHELTDRAEAMAWFDAEHANLLATQRLAALHGWDTAVWHIAWALTPFHFLRGHVPDHIASWRAGLAAAERLGGTTVRATAHRRLGDACARGGEIVEGVTHLQLALELADGAADAAERAHAHRALGIAWEQRGDLERALAHSQQALVIYQDLDNPVWHATALNSVGWCLALLGDYDTARGHCERALSLAEAAGYHDGVAGTLDSLGYIAHNAGRHGEAITHYNRALGLFRANANAYEAANTLVNLGDVHAATGAAEQARSAWQAALNLYRGQHRLREATGVAGKLAG</sequence>
<evidence type="ECO:0000256" key="2">
    <source>
        <dbReference type="ARBA" id="ARBA00023015"/>
    </source>
</evidence>
<dbReference type="Gene3D" id="1.25.40.10">
    <property type="entry name" value="Tetratricopeptide repeat domain"/>
    <property type="match status" value="2"/>
</dbReference>
<comment type="caution">
    <text evidence="7">The sequence shown here is derived from an EMBL/GenBank/DDBJ whole genome shotgun (WGS) entry which is preliminary data.</text>
</comment>
<dbReference type="InterPro" id="IPR011990">
    <property type="entry name" value="TPR-like_helical_dom_sf"/>
</dbReference>
<dbReference type="SUPFAM" id="SSF48452">
    <property type="entry name" value="TPR-like"/>
    <property type="match status" value="2"/>
</dbReference>
<dbReference type="GO" id="GO:0006355">
    <property type="term" value="P:regulation of DNA-templated transcription"/>
    <property type="evidence" value="ECO:0007669"/>
    <property type="project" value="InterPro"/>
</dbReference>
<dbReference type="GO" id="GO:0043531">
    <property type="term" value="F:ADP binding"/>
    <property type="evidence" value="ECO:0007669"/>
    <property type="project" value="InterPro"/>
</dbReference>
<organism evidence="7 8">
    <name type="scientific">Actinokineospora auranticolor</name>
    <dbReference type="NCBI Taxonomy" id="155976"/>
    <lineage>
        <taxon>Bacteria</taxon>
        <taxon>Bacillati</taxon>
        <taxon>Actinomycetota</taxon>
        <taxon>Actinomycetes</taxon>
        <taxon>Pseudonocardiales</taxon>
        <taxon>Pseudonocardiaceae</taxon>
        <taxon>Actinokineospora</taxon>
    </lineage>
</organism>
<dbReference type="PANTHER" id="PTHR35807">
    <property type="entry name" value="TRANSCRIPTIONAL REGULATOR REDD-RELATED"/>
    <property type="match status" value="1"/>
</dbReference>
<dbReference type="SMART" id="SM00028">
    <property type="entry name" value="TPR"/>
    <property type="match status" value="5"/>
</dbReference>
<dbReference type="SMART" id="SM00862">
    <property type="entry name" value="Trans_reg_C"/>
    <property type="match status" value="1"/>
</dbReference>
<feature type="DNA-binding region" description="OmpR/PhoB-type" evidence="5">
    <location>
        <begin position="1"/>
        <end position="97"/>
    </location>
</feature>
<reference evidence="7 8" key="1">
    <citation type="submission" date="2018-02" db="EMBL/GenBank/DDBJ databases">
        <title>Genomic Encyclopedia of Archaeal and Bacterial Type Strains, Phase II (KMG-II): from individual species to whole genera.</title>
        <authorList>
            <person name="Goeker M."/>
        </authorList>
    </citation>
    <scope>NUCLEOTIDE SEQUENCE [LARGE SCALE GENOMIC DNA]</scope>
    <source>
        <strain evidence="7 8">YU 961-1</strain>
    </source>
</reference>
<feature type="domain" description="OmpR/PhoB-type" evidence="6">
    <location>
        <begin position="1"/>
        <end position="97"/>
    </location>
</feature>
<dbReference type="AlphaFoldDB" id="A0A2S6GJM5"/>
<keyword evidence="2" id="KW-0805">Transcription regulation</keyword>
<dbReference type="InterPro" id="IPR001867">
    <property type="entry name" value="OmpR/PhoB-type_DNA-bd"/>
</dbReference>
<proteinExistence type="inferred from homology"/>
<evidence type="ECO:0000256" key="1">
    <source>
        <dbReference type="ARBA" id="ARBA00005820"/>
    </source>
</evidence>
<dbReference type="InterPro" id="IPR016032">
    <property type="entry name" value="Sig_transdc_resp-reg_C-effctor"/>
</dbReference>
<dbReference type="InterPro" id="IPR051677">
    <property type="entry name" value="AfsR-DnrI-RedD_regulator"/>
</dbReference>
<dbReference type="Gene3D" id="3.40.50.300">
    <property type="entry name" value="P-loop containing nucleotide triphosphate hydrolases"/>
    <property type="match status" value="1"/>
</dbReference>
<dbReference type="Gene3D" id="1.10.10.10">
    <property type="entry name" value="Winged helix-like DNA-binding domain superfamily/Winged helix DNA-binding domain"/>
    <property type="match status" value="1"/>
</dbReference>
<dbReference type="InterPro" id="IPR005158">
    <property type="entry name" value="BTAD"/>
</dbReference>
<dbReference type="OrthoDB" id="3275754at2"/>